<keyword evidence="9" id="KW-1185">Reference proteome</keyword>
<dbReference type="SMART" id="SM00165">
    <property type="entry name" value="UBA"/>
    <property type="match status" value="1"/>
</dbReference>
<organism evidence="8">
    <name type="scientific">Oppiella nova</name>
    <dbReference type="NCBI Taxonomy" id="334625"/>
    <lineage>
        <taxon>Eukaryota</taxon>
        <taxon>Metazoa</taxon>
        <taxon>Ecdysozoa</taxon>
        <taxon>Arthropoda</taxon>
        <taxon>Chelicerata</taxon>
        <taxon>Arachnida</taxon>
        <taxon>Acari</taxon>
        <taxon>Acariformes</taxon>
        <taxon>Sarcoptiformes</taxon>
        <taxon>Oribatida</taxon>
        <taxon>Brachypylina</taxon>
        <taxon>Oppioidea</taxon>
        <taxon>Oppiidae</taxon>
        <taxon>Oppiella</taxon>
    </lineage>
</organism>
<dbReference type="SUPFAM" id="SSF46934">
    <property type="entry name" value="UBA-like"/>
    <property type="match status" value="1"/>
</dbReference>
<dbReference type="InterPro" id="IPR009060">
    <property type="entry name" value="UBA-like_sf"/>
</dbReference>
<evidence type="ECO:0000256" key="3">
    <source>
        <dbReference type="ARBA" id="ARBA00022989"/>
    </source>
</evidence>
<dbReference type="PANTHER" id="PTHR43066">
    <property type="entry name" value="RHOMBOID-RELATED PROTEIN"/>
    <property type="match status" value="1"/>
</dbReference>
<evidence type="ECO:0000256" key="6">
    <source>
        <dbReference type="SAM" id="Phobius"/>
    </source>
</evidence>
<dbReference type="EMBL" id="CAJPVJ010000031">
    <property type="protein sequence ID" value="CAG2159018.1"/>
    <property type="molecule type" value="Genomic_DNA"/>
</dbReference>
<comment type="subcellular location">
    <subcellularLocation>
        <location evidence="1">Membrane</location>
        <topology evidence="1">Multi-pass membrane protein</topology>
    </subcellularLocation>
</comment>
<dbReference type="EMBL" id="OC914856">
    <property type="protein sequence ID" value="CAD7636888.1"/>
    <property type="molecule type" value="Genomic_DNA"/>
</dbReference>
<feature type="transmembrane region" description="Helical" evidence="6">
    <location>
        <begin position="94"/>
        <end position="114"/>
    </location>
</feature>
<evidence type="ECO:0000256" key="4">
    <source>
        <dbReference type="ARBA" id="ARBA00023136"/>
    </source>
</evidence>
<dbReference type="Proteomes" id="UP000728032">
    <property type="component" value="Unassembled WGS sequence"/>
</dbReference>
<feature type="compositionally biased region" description="Low complexity" evidence="5">
    <location>
        <begin position="279"/>
        <end position="294"/>
    </location>
</feature>
<dbReference type="SUPFAM" id="SSF144091">
    <property type="entry name" value="Rhomboid-like"/>
    <property type="match status" value="1"/>
</dbReference>
<evidence type="ECO:0000256" key="1">
    <source>
        <dbReference type="ARBA" id="ARBA00004141"/>
    </source>
</evidence>
<dbReference type="AlphaFoldDB" id="A0A7R9L882"/>
<reference evidence="8" key="1">
    <citation type="submission" date="2020-11" db="EMBL/GenBank/DDBJ databases">
        <authorList>
            <person name="Tran Van P."/>
        </authorList>
    </citation>
    <scope>NUCLEOTIDE SEQUENCE</scope>
</reference>
<feature type="transmembrane region" description="Helical" evidence="6">
    <location>
        <begin position="60"/>
        <end position="82"/>
    </location>
</feature>
<dbReference type="InterPro" id="IPR035952">
    <property type="entry name" value="Rhomboid-like_sf"/>
</dbReference>
<evidence type="ECO:0000313" key="8">
    <source>
        <dbReference type="EMBL" id="CAD7636888.1"/>
    </source>
</evidence>
<dbReference type="OrthoDB" id="272778at2759"/>
<dbReference type="Gene3D" id="1.10.8.10">
    <property type="entry name" value="DNA helicase RuvA subunit, C-terminal domain"/>
    <property type="match status" value="1"/>
</dbReference>
<feature type="region of interest" description="Disordered" evidence="5">
    <location>
        <begin position="265"/>
        <end position="296"/>
    </location>
</feature>
<evidence type="ECO:0000256" key="2">
    <source>
        <dbReference type="ARBA" id="ARBA00022692"/>
    </source>
</evidence>
<evidence type="ECO:0000313" key="9">
    <source>
        <dbReference type="Proteomes" id="UP000728032"/>
    </source>
</evidence>
<keyword evidence="3 6" id="KW-1133">Transmembrane helix</keyword>
<keyword evidence="4 6" id="KW-0472">Membrane</keyword>
<dbReference type="Pfam" id="PF00627">
    <property type="entry name" value="UBA"/>
    <property type="match status" value="1"/>
</dbReference>
<dbReference type="GO" id="GO:0004252">
    <property type="term" value="F:serine-type endopeptidase activity"/>
    <property type="evidence" value="ECO:0007669"/>
    <property type="project" value="TreeGrafter"/>
</dbReference>
<feature type="transmembrane region" description="Helical" evidence="6">
    <location>
        <begin position="20"/>
        <end position="39"/>
    </location>
</feature>
<dbReference type="GO" id="GO:0016020">
    <property type="term" value="C:membrane"/>
    <property type="evidence" value="ECO:0007669"/>
    <property type="project" value="UniProtKB-SubCell"/>
</dbReference>
<name>A0A7R9L882_9ACAR</name>
<evidence type="ECO:0000256" key="5">
    <source>
        <dbReference type="SAM" id="MobiDB-lite"/>
    </source>
</evidence>
<dbReference type="PANTHER" id="PTHR43066:SF21">
    <property type="entry name" value="UBIQUITIN-ASSOCIATED DOMAIN-CONTAINING PROTEIN 2"/>
    <property type="match status" value="1"/>
</dbReference>
<dbReference type="PROSITE" id="PS50030">
    <property type="entry name" value="UBA"/>
    <property type="match status" value="1"/>
</dbReference>
<protein>
    <recommendedName>
        <fullName evidence="7">UBA domain-containing protein</fullName>
    </recommendedName>
</protein>
<accession>A0A7R9L882</accession>
<gene>
    <name evidence="8" type="ORF">ONB1V03_LOCUS484</name>
</gene>
<sequence length="335" mass="37205">MATLVYNSLGFYKIPITKTLLSSLMLSCGALHVPIVANYRHLMVCSVNDILFRHQLWRLMVSKMVFADMKDMVCGCLLLYYLRVFERRFGSNKYSSYLLACFTISSLLEVSLVWALNALNVTDIEYLTPGPFNIIFALFVNYYFDVPALHSTPFLGIPINAKSLTYLLGLQAMISTNSSIVCAVSGLVTGFICRWNVFHVCDIIKVPKCVASVVSKVLGGLLCSGPPAESPIQMGATFEIQRQQQIELAEQQMLFSRFAEMNPRNDSNVFPNRRQNDLSAQSSSASANSEASGSTNAEHVTTLVEMGFSRQNVVRALQRSNNDMNLATNILLSES</sequence>
<proteinExistence type="predicted"/>
<keyword evidence="2 6" id="KW-0812">Transmembrane</keyword>
<dbReference type="InterPro" id="IPR041928">
    <property type="entry name" value="UBA_UBAC2"/>
</dbReference>
<dbReference type="Gene3D" id="1.20.1540.10">
    <property type="entry name" value="Rhomboid-like"/>
    <property type="match status" value="1"/>
</dbReference>
<feature type="domain" description="UBA" evidence="7">
    <location>
        <begin position="294"/>
        <end position="334"/>
    </location>
</feature>
<dbReference type="InterPro" id="IPR015940">
    <property type="entry name" value="UBA"/>
</dbReference>
<evidence type="ECO:0000259" key="7">
    <source>
        <dbReference type="PROSITE" id="PS50030"/>
    </source>
</evidence>
<feature type="transmembrane region" description="Helical" evidence="6">
    <location>
        <begin position="126"/>
        <end position="144"/>
    </location>
</feature>
<dbReference type="CDD" id="cd14305">
    <property type="entry name" value="UBA_UBAC2"/>
    <property type="match status" value="1"/>
</dbReference>